<keyword evidence="3" id="KW-1185">Reference proteome</keyword>
<evidence type="ECO:0000313" key="3">
    <source>
        <dbReference type="Proteomes" id="UP001600888"/>
    </source>
</evidence>
<dbReference type="InterPro" id="IPR010730">
    <property type="entry name" value="HET"/>
</dbReference>
<evidence type="ECO:0000259" key="1">
    <source>
        <dbReference type="Pfam" id="PF06985"/>
    </source>
</evidence>
<evidence type="ECO:0000313" key="2">
    <source>
        <dbReference type="EMBL" id="KAL2274336.1"/>
    </source>
</evidence>
<proteinExistence type="predicted"/>
<name>A0ABR4DVE1_9PEZI</name>
<dbReference type="Pfam" id="PF06985">
    <property type="entry name" value="HET"/>
    <property type="match status" value="1"/>
</dbReference>
<reference evidence="2 3" key="1">
    <citation type="submission" date="2024-03" db="EMBL/GenBank/DDBJ databases">
        <title>A high-quality draft genome sequence of Diaporthe vaccinii, a causative agent of upright dieback and viscid rot disease in cranberry plants.</title>
        <authorList>
            <person name="Sarrasin M."/>
            <person name="Lang B.F."/>
            <person name="Burger G."/>
        </authorList>
    </citation>
    <scope>NUCLEOTIDE SEQUENCE [LARGE SCALE GENOMIC DNA]</scope>
    <source>
        <strain evidence="2 3">IS7</strain>
    </source>
</reference>
<dbReference type="PANTHER" id="PTHR33112:SF16">
    <property type="entry name" value="HETEROKARYON INCOMPATIBILITY DOMAIN-CONTAINING PROTEIN"/>
    <property type="match status" value="1"/>
</dbReference>
<comment type="caution">
    <text evidence="2">The sequence shown here is derived from an EMBL/GenBank/DDBJ whole genome shotgun (WGS) entry which is preliminary data.</text>
</comment>
<dbReference type="Proteomes" id="UP001600888">
    <property type="component" value="Unassembled WGS sequence"/>
</dbReference>
<gene>
    <name evidence="2" type="ORF">FJTKL_03257</name>
</gene>
<accession>A0ABR4DVE1</accession>
<dbReference type="PANTHER" id="PTHR33112">
    <property type="entry name" value="DOMAIN PROTEIN, PUTATIVE-RELATED"/>
    <property type="match status" value="1"/>
</dbReference>
<dbReference type="EMBL" id="JBAWTH010000158">
    <property type="protein sequence ID" value="KAL2274336.1"/>
    <property type="molecule type" value="Genomic_DNA"/>
</dbReference>
<protein>
    <recommendedName>
        <fullName evidence="1">Heterokaryon incompatibility domain-containing protein</fullName>
    </recommendedName>
</protein>
<organism evidence="2 3">
    <name type="scientific">Diaporthe vaccinii</name>
    <dbReference type="NCBI Taxonomy" id="105482"/>
    <lineage>
        <taxon>Eukaryota</taxon>
        <taxon>Fungi</taxon>
        <taxon>Dikarya</taxon>
        <taxon>Ascomycota</taxon>
        <taxon>Pezizomycotina</taxon>
        <taxon>Sordariomycetes</taxon>
        <taxon>Sordariomycetidae</taxon>
        <taxon>Diaporthales</taxon>
        <taxon>Diaporthaceae</taxon>
        <taxon>Diaporthe</taxon>
        <taxon>Diaporthe eres species complex</taxon>
    </lineage>
</organism>
<feature type="domain" description="Heterokaryon incompatibility" evidence="1">
    <location>
        <begin position="229"/>
        <end position="379"/>
    </location>
</feature>
<sequence>MPLCDLCLTVPFTALPRLPQERWALTTVAGNAESMQIIFQAGDEITSTDAELPDEIGFPFHEDLEALALSARSCPVCEIAQAGVQGWIDRWEDAAKNDKSFIEFSLQRQPVPAGQRLWLTACDDGEQGFSLWAKNPATPKFLYLLAAVRFYAESKSNLARQFPVRPLESDSASDPSLEFVASRLQKCTTEHTAGRCSDESTVLPTRVLDIGSHGHVIKLVDGTHQTGKYASLSYCWGKSPPYLNSLENMEARRAGIDLRETPQTFIDAVNIARRLGLRYLWIDSLCICQDDANDWARESSRMVDVYSNAHVVIAANRSDDCNGGIFHSRMARPETTFKLPGGADHVQAMLLFQSDQRVAFTATEFLGEPLTRRGWALQERVLAKRVIHYNTRQVYFECDQGIFAEDGSHKKERYCRLNDRLAPSLEIPTGNSSASLPDYEADLRIWDALVWGYGRRKLSKPTDRLPAISGLARLFHKRFGGQYVAGIWSKAMMEGLAWQGLGERAPASQDQYIGPSWSWASYAGIGAMGPNPGWVDIADILDWHVDLKHEANPFGEVEDAWVRIRGPAIQLRHSTLESNEHEARLGRAEMRPLPRVCTPYSESENGTIMKTDHADVTTTSEWKEWPIEVLLLGGYKEERGQESDSADDDADKAMSSLYGLVIRGAGDKQTGKMQRIGWMFLDGKEGSKIREDEKNWKTVTLV</sequence>